<dbReference type="EC" id="3.5.3.1" evidence="3"/>
<comment type="similarity">
    <text evidence="10 11">Belongs to the arginase family.</text>
</comment>
<keyword evidence="5" id="KW-0056">Arginine metabolism</keyword>
<dbReference type="GO" id="GO:0030145">
    <property type="term" value="F:manganese ion binding"/>
    <property type="evidence" value="ECO:0007669"/>
    <property type="project" value="TreeGrafter"/>
</dbReference>
<dbReference type="CDD" id="cd09989">
    <property type="entry name" value="Arginase"/>
    <property type="match status" value="1"/>
</dbReference>
<comment type="catalytic activity">
    <reaction evidence="9">
        <text>L-arginine + H2O = urea + L-ornithine</text>
        <dbReference type="Rhea" id="RHEA:20569"/>
        <dbReference type="ChEBI" id="CHEBI:15377"/>
        <dbReference type="ChEBI" id="CHEBI:16199"/>
        <dbReference type="ChEBI" id="CHEBI:32682"/>
        <dbReference type="ChEBI" id="CHEBI:46911"/>
        <dbReference type="EC" id="3.5.3.1"/>
    </reaction>
</comment>
<name>A0A191ZSF2_9RALS</name>
<dbReference type="PROSITE" id="PS01053">
    <property type="entry name" value="ARGINASE_1"/>
    <property type="match status" value="1"/>
</dbReference>
<keyword evidence="8" id="KW-0464">Manganese</keyword>
<dbReference type="STRING" id="190721.ACS15_0075"/>
<dbReference type="PRINTS" id="PR00116">
    <property type="entry name" value="ARGINASE"/>
</dbReference>
<organism evidence="12 13">
    <name type="scientific">Ralstonia insidiosa</name>
    <dbReference type="NCBI Taxonomy" id="190721"/>
    <lineage>
        <taxon>Bacteria</taxon>
        <taxon>Pseudomonadati</taxon>
        <taxon>Pseudomonadota</taxon>
        <taxon>Betaproteobacteria</taxon>
        <taxon>Burkholderiales</taxon>
        <taxon>Burkholderiaceae</taxon>
        <taxon>Ralstonia</taxon>
    </lineage>
</organism>
<dbReference type="PROSITE" id="PS51409">
    <property type="entry name" value="ARGINASE_2"/>
    <property type="match status" value="1"/>
</dbReference>
<dbReference type="GO" id="GO:0000050">
    <property type="term" value="P:urea cycle"/>
    <property type="evidence" value="ECO:0007669"/>
    <property type="project" value="UniProtKB-UniPathway"/>
</dbReference>
<dbReference type="AlphaFoldDB" id="A0A191ZSF2"/>
<keyword evidence="6" id="KW-0479">Metal-binding</keyword>
<dbReference type="GO" id="GO:0006525">
    <property type="term" value="P:arginine metabolic process"/>
    <property type="evidence" value="ECO:0007669"/>
    <property type="project" value="UniProtKB-KW"/>
</dbReference>
<keyword evidence="13" id="KW-1185">Reference proteome</keyword>
<dbReference type="EMBL" id="CP016022">
    <property type="protein sequence ID" value="ANJ71033.1"/>
    <property type="molecule type" value="Genomic_DNA"/>
</dbReference>
<protein>
    <recommendedName>
        <fullName evidence="4">Arginase</fullName>
        <ecNumber evidence="3">3.5.3.1</ecNumber>
    </recommendedName>
</protein>
<evidence type="ECO:0000256" key="9">
    <source>
        <dbReference type="ARBA" id="ARBA00047391"/>
    </source>
</evidence>
<evidence type="ECO:0000256" key="6">
    <source>
        <dbReference type="ARBA" id="ARBA00022723"/>
    </source>
</evidence>
<dbReference type="InterPro" id="IPR014033">
    <property type="entry name" value="Arginase"/>
</dbReference>
<evidence type="ECO:0000256" key="5">
    <source>
        <dbReference type="ARBA" id="ARBA00022503"/>
    </source>
</evidence>
<evidence type="ECO:0000256" key="1">
    <source>
        <dbReference type="ARBA" id="ARBA00001936"/>
    </source>
</evidence>
<dbReference type="SUPFAM" id="SSF52768">
    <property type="entry name" value="Arginase/deacetylase"/>
    <property type="match status" value="1"/>
</dbReference>
<evidence type="ECO:0000256" key="7">
    <source>
        <dbReference type="ARBA" id="ARBA00022801"/>
    </source>
</evidence>
<evidence type="ECO:0000256" key="11">
    <source>
        <dbReference type="RuleBase" id="RU003684"/>
    </source>
</evidence>
<evidence type="ECO:0000256" key="4">
    <source>
        <dbReference type="ARBA" id="ARBA00018123"/>
    </source>
</evidence>
<dbReference type="PANTHER" id="PTHR43782">
    <property type="entry name" value="ARGINASE"/>
    <property type="match status" value="1"/>
</dbReference>
<comment type="cofactor">
    <cofactor evidence="1">
        <name>Mn(2+)</name>
        <dbReference type="ChEBI" id="CHEBI:29035"/>
    </cofactor>
</comment>
<evidence type="ECO:0000256" key="8">
    <source>
        <dbReference type="ARBA" id="ARBA00023211"/>
    </source>
</evidence>
<dbReference type="GO" id="GO:0004053">
    <property type="term" value="F:arginase activity"/>
    <property type="evidence" value="ECO:0007669"/>
    <property type="project" value="UniProtKB-EC"/>
</dbReference>
<dbReference type="Gene3D" id="3.40.800.10">
    <property type="entry name" value="Ureohydrolase domain"/>
    <property type="match status" value="1"/>
</dbReference>
<gene>
    <name evidence="12" type="ORF">A9Y76_00395</name>
</gene>
<comment type="pathway">
    <text evidence="2">Nitrogen metabolism; urea cycle; L-ornithine and urea from L-arginine: step 1/1.</text>
</comment>
<evidence type="ECO:0000256" key="2">
    <source>
        <dbReference type="ARBA" id="ARBA00005098"/>
    </source>
</evidence>
<evidence type="ECO:0000256" key="3">
    <source>
        <dbReference type="ARBA" id="ARBA00012168"/>
    </source>
</evidence>
<evidence type="ECO:0000256" key="10">
    <source>
        <dbReference type="PROSITE-ProRule" id="PRU00742"/>
    </source>
</evidence>
<dbReference type="GeneID" id="61524459"/>
<dbReference type="OrthoDB" id="9789727at2"/>
<dbReference type="Proteomes" id="UP000078572">
    <property type="component" value="Chromosome 1"/>
</dbReference>
<dbReference type="InterPro" id="IPR020855">
    <property type="entry name" value="Ureohydrolase_Mn_BS"/>
</dbReference>
<proteinExistence type="inferred from homology"/>
<accession>A0A191ZSF2</accession>
<dbReference type="GO" id="GO:0005829">
    <property type="term" value="C:cytosol"/>
    <property type="evidence" value="ECO:0007669"/>
    <property type="project" value="TreeGrafter"/>
</dbReference>
<evidence type="ECO:0000313" key="13">
    <source>
        <dbReference type="Proteomes" id="UP000078572"/>
    </source>
</evidence>
<dbReference type="InterPro" id="IPR023696">
    <property type="entry name" value="Ureohydrolase_dom_sf"/>
</dbReference>
<dbReference type="PANTHER" id="PTHR43782:SF3">
    <property type="entry name" value="ARGINASE"/>
    <property type="match status" value="1"/>
</dbReference>
<dbReference type="Pfam" id="PF00491">
    <property type="entry name" value="Arginase"/>
    <property type="match status" value="1"/>
</dbReference>
<reference evidence="13" key="1">
    <citation type="submission" date="2016-06" db="EMBL/GenBank/DDBJ databases">
        <authorList>
            <person name="Xu Y."/>
            <person name="Nagy A."/>
            <person name="Yan X."/>
            <person name="Kim S.W."/>
            <person name="Haley B."/>
            <person name="Liu N.T."/>
            <person name="Nou X."/>
        </authorList>
    </citation>
    <scope>NUCLEOTIDE SEQUENCE [LARGE SCALE GENOMIC DNA]</scope>
    <source>
        <strain evidence="13">ATCC 49129</strain>
    </source>
</reference>
<keyword evidence="7 11" id="KW-0378">Hydrolase</keyword>
<dbReference type="RefSeq" id="WP_064801127.1">
    <property type="nucleotide sequence ID" value="NZ_CP016022.1"/>
</dbReference>
<dbReference type="UniPathway" id="UPA00158">
    <property type="reaction ID" value="UER00270"/>
</dbReference>
<evidence type="ECO:0000313" key="12">
    <source>
        <dbReference type="EMBL" id="ANJ71033.1"/>
    </source>
</evidence>
<sequence>MTIIDLIGAAIGCGAQDDGCKDGPRALLQAGALARLQTPDTRGGLVHDIELATSAGHNRSARLAALPGVAGFSRALADATAHSVHEGHVPVVIGGDHSCAIGTWSGIANALRPKGPLGLIWIDAHLDSHTPQTSDSGAIHGMPLATLLGHGAPALTQVRDAAPKLLPQHVVVIGARSYEPAERALLDLLGVRVIDAAEVARNGLRAVMADAIRLVTSGTAAFGVTLDLDAFDPEVAPGVGSPETDGLTAQGMTQALAACARDARFAAFELVEYNPRHDQHDNQGGGITAHLALDLLGSVAGALHAQRREYASAA</sequence>
<dbReference type="InterPro" id="IPR006035">
    <property type="entry name" value="Ureohydrolase"/>
</dbReference>